<dbReference type="PANTHER" id="PTHR10903">
    <property type="entry name" value="GTPASE, IMAP FAMILY MEMBER-RELATED"/>
    <property type="match status" value="1"/>
</dbReference>
<evidence type="ECO:0000256" key="3">
    <source>
        <dbReference type="ARBA" id="ARBA00022528"/>
    </source>
</evidence>
<evidence type="ECO:0000313" key="19">
    <source>
        <dbReference type="EMBL" id="KAK4793066.1"/>
    </source>
</evidence>
<feature type="compositionally biased region" description="Polar residues" evidence="17">
    <location>
        <begin position="533"/>
        <end position="543"/>
    </location>
</feature>
<keyword evidence="2" id="KW-0813">Transport</keyword>
<sequence>MDFKPIMPEAAKEDYPGSSPSSSLSSVYSEDSDFETFPVITNPITVSATNLIADSGNGPDNGGFFSSEEEFETTPVAITAETGGEVLGKAVILGDSSTLPSVAKFSNVDDDEDVEGADIYGGVAVDDAKARVLVDNFDKAKGVPVQKKLRDLSDLLDASGSVDEKVETGHGPLPTGNLESPNKSLNPEVEVSSLGQTQVNKLKDIVIEQVDEKLSEVEDNNFTAGGDTPVEAVRVDVTGSGTAVVWGLGEMDPEIVERDVPLEGSSSLDNGVIGAGTKESLDAIVDASDSRVVVIEEKQGIEEGYQAGCRDEEDIPVSDVAVNGSENPSSDDLRDKNHSRAIPSPEFVEPKTFHEFKAPDSNGTMETQKHVVEGDISHEIESSKLELEVDSDDTQKLHLDVDSAIEGSETDGEREELLFENSEAAKQFLDELERGLVAGSQSGAESSQGNFQHIDGQIVTDSDEEVDSDEEGSGKELFNSAALAALLKAASGADNDEGDITVTSQDGTRLFSVERPAGLGSSLRSVKPAARSNRPSFFSSNLDPSGETENNLSEEEKKKLEKIQDIRVKFLRLAQRLGYSSDDSMVTQVMYRLSLVAGRQNSQLFSLESARRGAAELELKGNDDLDFSLNVLVLGKAGVGKSATINSILGEDKARINAFETATTEVKEVVGTVHGVMIKFYDTPALEPSIMEQSRNRKILSHIKKVMKKCPPDVVLYVDRLDTQTRDLNDLPLLRTITSTLGSSIWKNAVVTLTHAASVPPDGPSGSPLNYDAFVSQRSHIVQQSVGQAVGDMRMMNPSLMSPVCLAENHPSCRKNREGEKILPNGQVWRPRLLLLSISIKILSEVSSLSKPQDPFDHRKLFGFRVRSPPLPYLLSWLLQSRAHPKLASDQSADNGDSDVDLADLSESDGEDEEDEYEQLPPFKPLRKAQLAKLSKDQRRAYFEEYDYRVKLLQKKQWREELKRMRETKKKGKVEADEYMGEDVDADNGSPAAVPVPMHDFVLPPSFDSDSPTYRYRFLEPTSQFISRPVLDSHGWDHDCGYDGVNLENSLAIASKFPTAVTVQITKDKKDFNIHLDSSVAAKYGESNSAMAGFDIQNIGKQLAYSLRGETKLKTFRKNKTTAGMSVTFMGEKVATGLKIEDQIAIGKQLVLMGSTGMVRSQGDSVYGANLEVKLREADFPIGQDQSSLGLSLVRWRGDLALAANLQSQFSVGRCSKIAVRAALNNKMSGQITVRTSSSEQLQLALVGFLPIATAIYRSIWPQASENYSIY</sequence>
<feature type="region of interest" description="Disordered" evidence="17">
    <location>
        <begin position="439"/>
        <end position="474"/>
    </location>
</feature>
<feature type="compositionally biased region" description="Low complexity" evidence="17">
    <location>
        <begin position="18"/>
        <end position="28"/>
    </location>
</feature>
<keyword evidence="4" id="KW-0934">Plastid</keyword>
<feature type="region of interest" description="Disordered" evidence="17">
    <location>
        <begin position="888"/>
        <end position="922"/>
    </location>
</feature>
<evidence type="ECO:0000256" key="10">
    <source>
        <dbReference type="ARBA" id="ARBA00022842"/>
    </source>
</evidence>
<dbReference type="Gene3D" id="3.40.50.300">
    <property type="entry name" value="P-loop containing nucleotide triphosphate hydrolases"/>
    <property type="match status" value="1"/>
</dbReference>
<dbReference type="GO" id="GO:0045036">
    <property type="term" value="P:protein targeting to chloroplast"/>
    <property type="evidence" value="ECO:0007669"/>
    <property type="project" value="InterPro"/>
</dbReference>
<evidence type="ECO:0000256" key="16">
    <source>
        <dbReference type="ARBA" id="ARBA00023775"/>
    </source>
</evidence>
<reference evidence="19 20" key="1">
    <citation type="journal article" date="2023" name="Hortic Res">
        <title>Pangenome of water caltrop reveals structural variations and asymmetric subgenome divergence after allopolyploidization.</title>
        <authorList>
            <person name="Zhang X."/>
            <person name="Chen Y."/>
            <person name="Wang L."/>
            <person name="Yuan Y."/>
            <person name="Fang M."/>
            <person name="Shi L."/>
            <person name="Lu R."/>
            <person name="Comes H.P."/>
            <person name="Ma Y."/>
            <person name="Chen Y."/>
            <person name="Huang G."/>
            <person name="Zhou Y."/>
            <person name="Zheng Z."/>
            <person name="Qiu Y."/>
        </authorList>
    </citation>
    <scope>NUCLEOTIDE SEQUENCE [LARGE SCALE GENOMIC DNA]</scope>
    <source>
        <strain evidence="19">F231</strain>
    </source>
</reference>
<accession>A0AAN7RA99</accession>
<name>A0AAN7RA99_TRANT</name>
<dbReference type="InterPro" id="IPR027417">
    <property type="entry name" value="P-loop_NTPase"/>
</dbReference>
<evidence type="ECO:0000256" key="13">
    <source>
        <dbReference type="ARBA" id="ARBA00023134"/>
    </source>
</evidence>
<keyword evidence="20" id="KW-1185">Reference proteome</keyword>
<feature type="compositionally biased region" description="Acidic residues" evidence="17">
    <location>
        <begin position="896"/>
        <end position="918"/>
    </location>
</feature>
<feature type="domain" description="AIG1-type G" evidence="18">
    <location>
        <begin position="626"/>
        <end position="867"/>
    </location>
</feature>
<evidence type="ECO:0000256" key="15">
    <source>
        <dbReference type="ARBA" id="ARBA00023766"/>
    </source>
</evidence>
<keyword evidence="11" id="KW-0653">Protein transport</keyword>
<gene>
    <name evidence="19" type="ORF">SAY86_023501</name>
</gene>
<evidence type="ECO:0000256" key="11">
    <source>
        <dbReference type="ARBA" id="ARBA00022927"/>
    </source>
</evidence>
<dbReference type="GO" id="GO:0009707">
    <property type="term" value="C:chloroplast outer membrane"/>
    <property type="evidence" value="ECO:0007669"/>
    <property type="project" value="UniProtKB-SubCell"/>
</dbReference>
<keyword evidence="10" id="KW-0460">Magnesium</keyword>
<dbReference type="InterPro" id="IPR045058">
    <property type="entry name" value="GIMA/IAN/Toc"/>
</dbReference>
<dbReference type="Proteomes" id="UP001346149">
    <property type="component" value="Unassembled WGS sequence"/>
</dbReference>
<dbReference type="InterPro" id="IPR005690">
    <property type="entry name" value="Toc86_159"/>
</dbReference>
<comment type="subcellular location">
    <subcellularLocation>
        <location evidence="15">Plastid</location>
        <location evidence="15">Chloroplast outer membrane</location>
        <topology evidence="15">Single-pass membrane protein</topology>
    </subcellularLocation>
</comment>
<feature type="region of interest" description="Disordered" evidence="17">
    <location>
        <begin position="320"/>
        <end position="347"/>
    </location>
</feature>
<dbReference type="PROSITE" id="PS51720">
    <property type="entry name" value="G_AIG1"/>
    <property type="match status" value="1"/>
</dbReference>
<keyword evidence="14" id="KW-0472">Membrane</keyword>
<dbReference type="CDD" id="cd01853">
    <property type="entry name" value="Toc34_like"/>
    <property type="match status" value="1"/>
</dbReference>
<feature type="region of interest" description="Disordered" evidence="17">
    <location>
        <begin position="1"/>
        <end position="28"/>
    </location>
</feature>
<keyword evidence="5" id="KW-0812">Transmembrane</keyword>
<evidence type="ECO:0000256" key="7">
    <source>
        <dbReference type="ARBA" id="ARBA00022741"/>
    </source>
</evidence>
<dbReference type="AlphaFoldDB" id="A0AAN7RA99"/>
<keyword evidence="6" id="KW-0479">Metal-binding</keyword>
<evidence type="ECO:0000256" key="6">
    <source>
        <dbReference type="ARBA" id="ARBA00022723"/>
    </source>
</evidence>
<feature type="region of interest" description="Disordered" evidence="17">
    <location>
        <begin position="522"/>
        <end position="556"/>
    </location>
</feature>
<dbReference type="GO" id="GO:0015031">
    <property type="term" value="P:protein transport"/>
    <property type="evidence" value="ECO:0007669"/>
    <property type="project" value="UniProtKB-KW"/>
</dbReference>
<protein>
    <recommendedName>
        <fullName evidence="18">AIG1-type G domain-containing protein</fullName>
    </recommendedName>
</protein>
<keyword evidence="7" id="KW-0547">Nucleotide-binding</keyword>
<dbReference type="InterPro" id="IPR024283">
    <property type="entry name" value="TOC159_MAD"/>
</dbReference>
<dbReference type="NCBIfam" id="TIGR00993">
    <property type="entry name" value="3a0901s04IAP86"/>
    <property type="match status" value="1"/>
</dbReference>
<evidence type="ECO:0000259" key="18">
    <source>
        <dbReference type="PROSITE" id="PS51720"/>
    </source>
</evidence>
<keyword evidence="12" id="KW-1133">Transmembrane helix</keyword>
<organism evidence="19 20">
    <name type="scientific">Trapa natans</name>
    <name type="common">Water chestnut</name>
    <dbReference type="NCBI Taxonomy" id="22666"/>
    <lineage>
        <taxon>Eukaryota</taxon>
        <taxon>Viridiplantae</taxon>
        <taxon>Streptophyta</taxon>
        <taxon>Embryophyta</taxon>
        <taxon>Tracheophyta</taxon>
        <taxon>Spermatophyta</taxon>
        <taxon>Magnoliopsida</taxon>
        <taxon>eudicotyledons</taxon>
        <taxon>Gunneridae</taxon>
        <taxon>Pentapetalae</taxon>
        <taxon>rosids</taxon>
        <taxon>malvids</taxon>
        <taxon>Myrtales</taxon>
        <taxon>Lythraceae</taxon>
        <taxon>Trapa</taxon>
    </lineage>
</organism>
<evidence type="ECO:0000256" key="1">
    <source>
        <dbReference type="ARBA" id="ARBA00001946"/>
    </source>
</evidence>
<dbReference type="Pfam" id="PF11886">
    <property type="entry name" value="TOC159_MAD"/>
    <property type="match status" value="1"/>
</dbReference>
<evidence type="ECO:0000256" key="8">
    <source>
        <dbReference type="ARBA" id="ARBA00022801"/>
    </source>
</evidence>
<evidence type="ECO:0000256" key="12">
    <source>
        <dbReference type="ARBA" id="ARBA00022989"/>
    </source>
</evidence>
<evidence type="ECO:0000256" key="9">
    <source>
        <dbReference type="ARBA" id="ARBA00022805"/>
    </source>
</evidence>
<dbReference type="InterPro" id="IPR006703">
    <property type="entry name" value="G_AIG1"/>
</dbReference>
<dbReference type="SUPFAM" id="SSF52540">
    <property type="entry name" value="P-loop containing nucleoside triphosphate hydrolases"/>
    <property type="match status" value="1"/>
</dbReference>
<dbReference type="GO" id="GO:0005525">
    <property type="term" value="F:GTP binding"/>
    <property type="evidence" value="ECO:0007669"/>
    <property type="project" value="UniProtKB-KW"/>
</dbReference>
<feature type="compositionally biased region" description="Low complexity" evidence="17">
    <location>
        <begin position="439"/>
        <end position="449"/>
    </location>
</feature>
<keyword evidence="13" id="KW-0342">GTP-binding</keyword>
<evidence type="ECO:0000256" key="17">
    <source>
        <dbReference type="SAM" id="MobiDB-lite"/>
    </source>
</evidence>
<feature type="region of interest" description="Disordered" evidence="17">
    <location>
        <begin position="161"/>
        <end position="183"/>
    </location>
</feature>
<keyword evidence="8" id="KW-0378">Hydrolase</keyword>
<dbReference type="GO" id="GO:0003924">
    <property type="term" value="F:GTPase activity"/>
    <property type="evidence" value="ECO:0007669"/>
    <property type="project" value="InterPro"/>
</dbReference>
<evidence type="ECO:0000256" key="2">
    <source>
        <dbReference type="ARBA" id="ARBA00022448"/>
    </source>
</evidence>
<comment type="cofactor">
    <cofactor evidence="1">
        <name>Mg(2+)</name>
        <dbReference type="ChEBI" id="CHEBI:18420"/>
    </cofactor>
</comment>
<feature type="compositionally biased region" description="Acidic residues" evidence="17">
    <location>
        <begin position="461"/>
        <end position="471"/>
    </location>
</feature>
<evidence type="ECO:0000313" key="20">
    <source>
        <dbReference type="Proteomes" id="UP001346149"/>
    </source>
</evidence>
<evidence type="ECO:0000256" key="14">
    <source>
        <dbReference type="ARBA" id="ARBA00023136"/>
    </source>
</evidence>
<evidence type="ECO:0000256" key="5">
    <source>
        <dbReference type="ARBA" id="ARBA00022692"/>
    </source>
</evidence>
<proteinExistence type="inferred from homology"/>
<dbReference type="Pfam" id="PF04548">
    <property type="entry name" value="AIG1"/>
    <property type="match status" value="1"/>
</dbReference>
<dbReference type="PANTHER" id="PTHR10903:SF120">
    <property type="entry name" value="TRANSLOCASE OF CHLOROPLAST 159, CHLOROPLASTIC"/>
    <property type="match status" value="1"/>
</dbReference>
<comment type="similarity">
    <text evidence="16">Belongs to the TRAFAC class TrmE-Era-EngA-EngB-Septin-like GTPase superfamily. AIG1/Toc34/Toc159-like paraseptin GTPase family. TOC159 subfamily.</text>
</comment>
<keyword evidence="3" id="KW-0150">Chloroplast</keyword>
<dbReference type="GO" id="GO:0046872">
    <property type="term" value="F:metal ion binding"/>
    <property type="evidence" value="ECO:0007669"/>
    <property type="project" value="UniProtKB-KW"/>
</dbReference>
<dbReference type="FunFam" id="3.40.50.300:FF:000413">
    <property type="entry name" value="Translocase of chloroplast 120, chloroplastic"/>
    <property type="match status" value="1"/>
</dbReference>
<comment type="caution">
    <text evidence="19">The sequence shown here is derived from an EMBL/GenBank/DDBJ whole genome shotgun (WGS) entry which is preliminary data.</text>
</comment>
<evidence type="ECO:0000256" key="4">
    <source>
        <dbReference type="ARBA" id="ARBA00022640"/>
    </source>
</evidence>
<dbReference type="EMBL" id="JAXQNO010000008">
    <property type="protein sequence ID" value="KAK4793066.1"/>
    <property type="molecule type" value="Genomic_DNA"/>
</dbReference>
<keyword evidence="9" id="KW-1002">Plastid outer membrane</keyword>